<evidence type="ECO:0000259" key="3">
    <source>
        <dbReference type="Pfam" id="PF05881"/>
    </source>
</evidence>
<dbReference type="GO" id="GO:0016020">
    <property type="term" value="C:membrane"/>
    <property type="evidence" value="ECO:0007669"/>
    <property type="project" value="InterPro"/>
</dbReference>
<reference evidence="4" key="1">
    <citation type="journal article" date="2021" name="Sci. Adv.">
        <title>The American lobster genome reveals insights on longevity, neural, and immune adaptations.</title>
        <authorList>
            <person name="Polinski J.M."/>
            <person name="Zimin A.V."/>
            <person name="Clark K.F."/>
            <person name="Kohn A.B."/>
            <person name="Sadowski N."/>
            <person name="Timp W."/>
            <person name="Ptitsyn A."/>
            <person name="Khanna P."/>
            <person name="Romanova D.Y."/>
            <person name="Williams P."/>
            <person name="Greenwood S.J."/>
            <person name="Moroz L.L."/>
            <person name="Walt D.R."/>
            <person name="Bodnar A.G."/>
        </authorList>
    </citation>
    <scope>NUCLEOTIDE SEQUENCE</scope>
    <source>
        <strain evidence="4">GMGI-L3</strain>
    </source>
</reference>
<evidence type="ECO:0000256" key="1">
    <source>
        <dbReference type="ARBA" id="ARBA00022801"/>
    </source>
</evidence>
<dbReference type="GO" id="GO:0009214">
    <property type="term" value="P:cyclic nucleotide catabolic process"/>
    <property type="evidence" value="ECO:0007669"/>
    <property type="project" value="InterPro"/>
</dbReference>
<feature type="domain" description="Cyclic nucleotide phosphodiesterase catalytic" evidence="3">
    <location>
        <begin position="290"/>
        <end position="433"/>
    </location>
</feature>
<proteinExistence type="predicted"/>
<keyword evidence="1" id="KW-0378">Hydrolase</keyword>
<dbReference type="PANTHER" id="PTHR10156">
    <property type="entry name" value="2',3'-CYCLIC-NUCLEOTIDE 3'-PHOSPHODIESTERASE"/>
    <property type="match status" value="1"/>
</dbReference>
<dbReference type="InterPro" id="IPR047325">
    <property type="entry name" value="CNPase_cat"/>
</dbReference>
<dbReference type="AlphaFoldDB" id="A0A8J5JER7"/>
<dbReference type="OrthoDB" id="3231855at2759"/>
<evidence type="ECO:0000313" key="4">
    <source>
        <dbReference type="EMBL" id="KAG7155073.1"/>
    </source>
</evidence>
<evidence type="ECO:0000313" key="5">
    <source>
        <dbReference type="Proteomes" id="UP000747542"/>
    </source>
</evidence>
<dbReference type="Pfam" id="PF13671">
    <property type="entry name" value="AAA_33"/>
    <property type="match status" value="1"/>
</dbReference>
<accession>A0A8J5JER7</accession>
<protein>
    <submittedName>
        <fullName evidence="4">2',3'-cyclic-nucleotide 3'-phosphodiesterase-like</fullName>
    </submittedName>
</protein>
<organism evidence="4 5">
    <name type="scientific">Homarus americanus</name>
    <name type="common">American lobster</name>
    <dbReference type="NCBI Taxonomy" id="6706"/>
    <lineage>
        <taxon>Eukaryota</taxon>
        <taxon>Metazoa</taxon>
        <taxon>Ecdysozoa</taxon>
        <taxon>Arthropoda</taxon>
        <taxon>Crustacea</taxon>
        <taxon>Multicrustacea</taxon>
        <taxon>Malacostraca</taxon>
        <taxon>Eumalacostraca</taxon>
        <taxon>Eucarida</taxon>
        <taxon>Decapoda</taxon>
        <taxon>Pleocyemata</taxon>
        <taxon>Astacidea</taxon>
        <taxon>Nephropoidea</taxon>
        <taxon>Nephropidae</taxon>
        <taxon>Homarus</taxon>
    </lineage>
</organism>
<dbReference type="Proteomes" id="UP000747542">
    <property type="component" value="Unassembled WGS sequence"/>
</dbReference>
<dbReference type="EMBL" id="JAHLQT010043233">
    <property type="protein sequence ID" value="KAG7155073.1"/>
    <property type="molecule type" value="Genomic_DNA"/>
</dbReference>
<dbReference type="PANTHER" id="PTHR10156:SF0">
    <property type="entry name" value="2',3'-CYCLIC-NUCLEOTIDE 3'-PHOSPHODIESTERASE"/>
    <property type="match status" value="1"/>
</dbReference>
<gene>
    <name evidence="4" type="primary">Cnp-L</name>
    <name evidence="4" type="ORF">Hamer_G015678</name>
</gene>
<dbReference type="GO" id="GO:0004113">
    <property type="term" value="F:2',3'-cyclic-nucleotide 3'-phosphodiesterase activity"/>
    <property type="evidence" value="ECO:0007669"/>
    <property type="project" value="InterPro"/>
</dbReference>
<dbReference type="GO" id="GO:0005737">
    <property type="term" value="C:cytoplasm"/>
    <property type="evidence" value="ECO:0007669"/>
    <property type="project" value="TreeGrafter"/>
</dbReference>
<comment type="caution">
    <text evidence="4">The sequence shown here is derived from an EMBL/GenBank/DDBJ whole genome shotgun (WGS) entry which is preliminary data.</text>
</comment>
<name>A0A8J5JER7_HOMAM</name>
<dbReference type="Pfam" id="PF05881">
    <property type="entry name" value="CNPase"/>
    <property type="match status" value="2"/>
</dbReference>
<sequence length="570" mass="65031">MTWLWWRCCFCWKDQVREEEEDQEEICAATTTNSSESSLDVATTEDSVTMGQTASRINNLFRRKCSATPSPDHEDDAQVSQEDTTFLIPSAVVPSYPLATPRSPLRRGTRPLDLSEISPARPPSKRLKGDIQYLDFPVLKSDETIKFVQNSKIMLILKGIPGSGKSFIAQKIKEVYEDAVVCSADSYFMRDGEYQFDRDQLKEAHEFCQHTASEAAKEGLHVIVIDNTNVRNWEMKYYLDLAKEHHYIPLVMETQTPWAMDSRELALKNSHDIPQKIIAQKVKSYQPVQPIYYGWFINEVDSKKIYSMGQEWLQQILNVDDFFQDFSQNTQLDSGEEILKFFSLDSDAEGKTLHATAKFTGRGKQHGAMEYMKNSIIRRAMGQCFQLHIIGFVITPRTFGARLKLTWEELELWGNDDNEDPPESVFQPVVSRKDNVNCEEQPQEFPNNMEQNDITNKCKRAGCQLTCRVVDAEIGEDRFHPTSGNGSRAHLTLAYAPTVKPVCTGFDLISAVKCEQRAFSKGMSTDSQLEDQKVETYNIRGGVLRNYGEGTWVVYPEKELVVSSMFSAFY</sequence>
<feature type="domain" description="Cyclic nucleotide phosphodiesterase catalytic" evidence="3">
    <location>
        <begin position="485"/>
        <end position="570"/>
    </location>
</feature>
<feature type="region of interest" description="Disordered" evidence="2">
    <location>
        <begin position="99"/>
        <end position="123"/>
    </location>
</feature>
<keyword evidence="5" id="KW-1185">Reference proteome</keyword>
<evidence type="ECO:0000256" key="2">
    <source>
        <dbReference type="SAM" id="MobiDB-lite"/>
    </source>
</evidence>
<dbReference type="InterPro" id="IPR008431">
    <property type="entry name" value="CNPase"/>
</dbReference>